<organism evidence="3 4">
    <name type="scientific">Caenorhabditis elegans</name>
    <dbReference type="NCBI Taxonomy" id="6239"/>
    <lineage>
        <taxon>Eukaryota</taxon>
        <taxon>Metazoa</taxon>
        <taxon>Ecdysozoa</taxon>
        <taxon>Nematoda</taxon>
        <taxon>Chromadorea</taxon>
        <taxon>Rhabditida</taxon>
        <taxon>Rhabditina</taxon>
        <taxon>Rhabditomorpha</taxon>
        <taxon>Rhabditoidea</taxon>
        <taxon>Rhabditidae</taxon>
        <taxon>Peloderinae</taxon>
        <taxon>Caenorhabditis</taxon>
    </lineage>
</organism>
<sequence>MMKNDEQDDVDVVNVPTNIDFQCNLCEYVGKSDRSLSAHKRHRHPRPEGQEDDKKPRGRPKKYEDSPVPLQRVTTKQLLGGRKRPKTIVECVDDSAIRTDKEASRLHGLGIIDEETSLGDYVRRGANYQLMGGSDMNLDGNSMIVGQEVVIDHEEDEENDDSPMLDSKFVQNRTRTAFRRYPNDRLPDRLTIGDANGKYKCYMPDCLWKGGYRSLRMDHMKAIHPEWKMPSRFLLERISKDGKYVNPEEHVPQYACQVKGCNWRGNFRASRSSHMRKVHPNEHAERKRNAPGYNSNGTYNCHFPLCQWRGWSRSTRSTHLRKAHPEWRPDDNRVMTVLSCFYCKSSFHTYAQLADHTITHGGLALMISQSFDNKHHFSAWLQQMERVYSVTFERSEFGSDPELQDLHNYVLHCDCVGGRGEQLATDSRAYIYQKHNFLKRRHPQLLTRNKNDCCVHLEVREDSEYGPIHVKGTLEHTGHRFGTPLLRMSPMDRQIYSEVLSWKEQRDFQFMALDVVEKLNVFEGFTMDHYTTPRSVILMEPLHTNQFQSLREFIEAPSTSTYQNPYFSVDFGDSPEQFSFGYMSDEMQKLWSKYAPGRTITIDSSPLEFGEVDLFQYSVIVTDENYIPKCAMIYVTTDNSRAPHTILRQMKAVEPRPPTIFMVDPSQLWVELIQDLWPTDLDNPESEVTILISEWTLMDYWAAKTEELVKNEFDVFCIVTALRRMLRVEDAHQLYYTIVELFEAFFECGYDGLAEFFDAQLSDMEYFKRWGPLHRTTLTSHAHPTLGASFRILRDWYLNPANMDHDAPRVDQWFSHICQRIEDFNAITNTQTYTLRPLDPPHKFFYTTVEDEEGEEAEHENPFKNPQILMYDDDGDEVVVEEEIIGHEIDGASELQGSELPDEEVIYETYEDYPEYGGHYDLEEEHKMHHNMRLEEEELQQHLHEQQKPEHLSHQTEELGELQDHHHHHHHHLDEDPEATAEGPSEIVEHDDEEEQEDLVDVEMVDDQHEQHEIPAKIPPHRQRLYQKLDPMPVISHELPRSPSRRIRIPTRKIQELDQESVLPPPPRRETTRSVVRSRKRRDRFAELRDCPPEVMRAIAAHAIAYDGRKKEQRPIVYVPRQAKMAMSSTPTAPTPPEDYDGPPGHQMTTILQHQRQAKQEEEEEQWSGEYDDELHEQEHDPATSSPPPSLLPHTGPSEIVHHEEEVHMMLPEEEADLMDDDDQQPCTSASMYR</sequence>
<feature type="compositionally biased region" description="Basic and acidic residues" evidence="1">
    <location>
        <begin position="940"/>
        <end position="957"/>
    </location>
</feature>
<accession>G4S460</accession>
<dbReference type="RefSeq" id="NP_001254828.1">
    <property type="nucleotide sequence ID" value="NM_001267899.4"/>
</dbReference>
<feature type="compositionally biased region" description="Acidic residues" evidence="1">
    <location>
        <begin position="1161"/>
        <end position="1176"/>
    </location>
</feature>
<dbReference type="SMART" id="SM00355">
    <property type="entry name" value="ZnF_C2H2"/>
    <property type="match status" value="5"/>
</dbReference>
<dbReference type="KEGG" id="cel:CELE_F54C4.3"/>
<dbReference type="OMA" id="RMDHMKA"/>
<dbReference type="eggNOG" id="ENOG502TGD0">
    <property type="taxonomic scope" value="Eukaryota"/>
</dbReference>
<gene>
    <name evidence="3 5" type="primary">attf-3</name>
    <name evidence="3" type="ORF">CELE_F54C4.3</name>
    <name evidence="5" type="ORF">F54C4.3</name>
</gene>
<feature type="region of interest" description="Disordered" evidence="1">
    <location>
        <begin position="1120"/>
        <end position="1234"/>
    </location>
</feature>
<dbReference type="Bgee" id="WBGene00018794">
    <property type="expression patterns" value="Expressed in embryo and 3 other cell types or tissues"/>
</dbReference>
<keyword evidence="6" id="KW-1267">Proteomics identification</keyword>
<dbReference type="WormBase" id="F54C4.3">
    <property type="protein sequence ID" value="CE42911"/>
    <property type="gene ID" value="WBGene00018794"/>
    <property type="gene designation" value="attf-3"/>
</dbReference>
<feature type="compositionally biased region" description="Acidic residues" evidence="1">
    <location>
        <begin position="1212"/>
        <end position="1224"/>
    </location>
</feature>
<dbReference type="InterPro" id="IPR052797">
    <property type="entry name" value="RegFact_GeneExpr_CellDeath"/>
</dbReference>
<feature type="region of interest" description="Disordered" evidence="1">
    <location>
        <begin position="35"/>
        <end position="70"/>
    </location>
</feature>
<keyword evidence="4" id="KW-1185">Reference proteome</keyword>
<reference evidence="3 4" key="1">
    <citation type="journal article" date="1998" name="Science">
        <title>Genome sequence of the nematode C. elegans: a platform for investigating biology.</title>
        <authorList>
            <consortium name="The C. elegans sequencing consortium"/>
            <person name="Sulson J.E."/>
            <person name="Waterston R."/>
        </authorList>
    </citation>
    <scope>NUCLEOTIDE SEQUENCE [LARGE SCALE GENOMIC DNA]</scope>
    <source>
        <strain evidence="3 4">Bristol N2</strain>
    </source>
</reference>
<dbReference type="AGR" id="WB:WBGene00018794"/>
<dbReference type="PANTHER" id="PTHR33936">
    <property type="entry name" value="PROTEIN CBG17840"/>
    <property type="match status" value="1"/>
</dbReference>
<feature type="compositionally biased region" description="Basic and acidic residues" evidence="1">
    <location>
        <begin position="46"/>
        <end position="65"/>
    </location>
</feature>
<dbReference type="CTD" id="175173"/>
<dbReference type="FunCoup" id="G4S460">
    <property type="interactions" value="648"/>
</dbReference>
<dbReference type="HOGENOM" id="CLU_272884_0_0_1"/>
<evidence type="ECO:0000313" key="4">
    <source>
        <dbReference type="Proteomes" id="UP000001940"/>
    </source>
</evidence>
<dbReference type="OrthoDB" id="5807141at2759"/>
<dbReference type="AlphaFoldDB" id="G4S460"/>
<evidence type="ECO:0000313" key="3">
    <source>
        <dbReference type="EMBL" id="CCD66089.1"/>
    </source>
</evidence>
<name>G4S460_CAEEL</name>
<dbReference type="InterPro" id="IPR013087">
    <property type="entry name" value="Znf_C2H2_type"/>
</dbReference>
<evidence type="ECO:0007829" key="6">
    <source>
        <dbReference type="PeptideAtlas" id="G4S460"/>
    </source>
</evidence>
<evidence type="ECO:0000313" key="5">
    <source>
        <dbReference type="WormBase" id="F54C4.3"/>
    </source>
</evidence>
<feature type="domain" description="C2H2-type" evidence="2">
    <location>
        <begin position="340"/>
        <end position="360"/>
    </location>
</feature>
<dbReference type="EMBL" id="BX284603">
    <property type="protein sequence ID" value="CCD66089.1"/>
    <property type="molecule type" value="Genomic_DNA"/>
</dbReference>
<dbReference type="PeptideAtlas" id="G4S460"/>
<dbReference type="PROSITE" id="PS00028">
    <property type="entry name" value="ZINC_FINGER_C2H2_1"/>
    <property type="match status" value="1"/>
</dbReference>
<dbReference type="GeneID" id="175173"/>
<evidence type="ECO:0000259" key="2">
    <source>
        <dbReference type="PROSITE" id="PS00028"/>
    </source>
</evidence>
<feature type="region of interest" description="Disordered" evidence="1">
    <location>
        <begin position="1055"/>
        <end position="1078"/>
    </location>
</feature>
<dbReference type="STRING" id="6239.F54C4.3.1"/>
<evidence type="ECO:0000256" key="1">
    <source>
        <dbReference type="SAM" id="MobiDB-lite"/>
    </source>
</evidence>
<protein>
    <submittedName>
        <fullName evidence="3">C2H2-type domain-containing protein</fullName>
    </submittedName>
</protein>
<dbReference type="PaxDb" id="6239-F54C4.3a"/>
<feature type="region of interest" description="Disordered" evidence="1">
    <location>
        <begin position="940"/>
        <end position="984"/>
    </location>
</feature>
<proteinExistence type="evidence at protein level"/>
<dbReference type="InParanoid" id="G4S460"/>
<dbReference type="Proteomes" id="UP000001940">
    <property type="component" value="Chromosome III"/>
</dbReference>
<feature type="compositionally biased region" description="Polar residues" evidence="1">
    <location>
        <begin position="1225"/>
        <end position="1234"/>
    </location>
</feature>
<dbReference type="PANTHER" id="PTHR33936:SF18">
    <property type="entry name" value="C2H2-TYPE DOMAIN-CONTAINING PROTEIN"/>
    <property type="match status" value="1"/>
</dbReference>